<dbReference type="GO" id="GO:0016104">
    <property type="term" value="P:triterpenoid biosynthetic process"/>
    <property type="evidence" value="ECO:0007669"/>
    <property type="project" value="InterPro"/>
</dbReference>
<keyword evidence="3" id="KW-0413">Isomerase</keyword>
<dbReference type="InterPro" id="IPR018333">
    <property type="entry name" value="Squalene_cyclase"/>
</dbReference>
<proteinExistence type="inferred from homology"/>
<evidence type="ECO:0000256" key="3">
    <source>
        <dbReference type="ARBA" id="ARBA00023235"/>
    </source>
</evidence>
<dbReference type="PROSITE" id="PS01074">
    <property type="entry name" value="TERPENE_SYNTHASES"/>
    <property type="match status" value="1"/>
</dbReference>
<evidence type="ECO:0000256" key="1">
    <source>
        <dbReference type="ARBA" id="ARBA00009755"/>
    </source>
</evidence>
<reference evidence="6" key="1">
    <citation type="submission" date="2020-01" db="EMBL/GenBank/DDBJ databases">
        <title>Genome sequence of Kobresia littledalei, the first chromosome-level genome in the family Cyperaceae.</title>
        <authorList>
            <person name="Qu G."/>
        </authorList>
    </citation>
    <scope>NUCLEOTIDE SEQUENCE</scope>
    <source>
        <strain evidence="6">C.B.Clarke</strain>
        <tissue evidence="6">Leaf</tissue>
    </source>
</reference>
<name>A0A833VE21_9POAL</name>
<gene>
    <name evidence="6" type="ORF">FCM35_KLT13356</name>
</gene>
<comment type="similarity">
    <text evidence="1">Belongs to the terpene cyclase/mutase family.</text>
</comment>
<dbReference type="Gene3D" id="1.50.10.20">
    <property type="match status" value="1"/>
</dbReference>
<dbReference type="PANTHER" id="PTHR11764">
    <property type="entry name" value="TERPENE CYCLASE/MUTASE FAMILY MEMBER"/>
    <property type="match status" value="1"/>
</dbReference>
<evidence type="ECO:0000259" key="5">
    <source>
        <dbReference type="Pfam" id="PF13243"/>
    </source>
</evidence>
<dbReference type="Proteomes" id="UP000623129">
    <property type="component" value="Unassembled WGS sequence"/>
</dbReference>
<accession>A0A833VE21</accession>
<keyword evidence="7" id="KW-1185">Reference proteome</keyword>
<dbReference type="Pfam" id="PF13243">
    <property type="entry name" value="SQHop_cyclase_C"/>
    <property type="match status" value="1"/>
</dbReference>
<dbReference type="GO" id="GO:0005811">
    <property type="term" value="C:lipid droplet"/>
    <property type="evidence" value="ECO:0007669"/>
    <property type="project" value="InterPro"/>
</dbReference>
<protein>
    <recommendedName>
        <fullName evidence="4">cycloartenol synthase</fullName>
        <ecNumber evidence="4">5.4.99.8</ecNumber>
    </recommendedName>
</protein>
<dbReference type="OrthoDB" id="1717038at2759"/>
<keyword evidence="2" id="KW-0677">Repeat</keyword>
<dbReference type="PANTHER" id="PTHR11764:SF20">
    <property type="entry name" value="LANOSTEROL SYNTHASE"/>
    <property type="match status" value="1"/>
</dbReference>
<comment type="caution">
    <text evidence="6">The sequence shown here is derived from an EMBL/GenBank/DDBJ whole genome shotgun (WGS) entry which is preliminary data.</text>
</comment>
<evidence type="ECO:0000256" key="2">
    <source>
        <dbReference type="ARBA" id="ARBA00022737"/>
    </source>
</evidence>
<organism evidence="6 7">
    <name type="scientific">Carex littledalei</name>
    <dbReference type="NCBI Taxonomy" id="544730"/>
    <lineage>
        <taxon>Eukaryota</taxon>
        <taxon>Viridiplantae</taxon>
        <taxon>Streptophyta</taxon>
        <taxon>Embryophyta</taxon>
        <taxon>Tracheophyta</taxon>
        <taxon>Spermatophyta</taxon>
        <taxon>Magnoliopsida</taxon>
        <taxon>Liliopsida</taxon>
        <taxon>Poales</taxon>
        <taxon>Cyperaceae</taxon>
        <taxon>Cyperoideae</taxon>
        <taxon>Cariceae</taxon>
        <taxon>Carex</taxon>
        <taxon>Carex subgen. Euthyceras</taxon>
    </lineage>
</organism>
<dbReference type="InterPro" id="IPR032696">
    <property type="entry name" value="SQ_cyclase_C"/>
</dbReference>
<dbReference type="SUPFAM" id="SSF48239">
    <property type="entry name" value="Terpenoid cyclases/Protein prenyltransferases"/>
    <property type="match status" value="1"/>
</dbReference>
<evidence type="ECO:0000313" key="7">
    <source>
        <dbReference type="Proteomes" id="UP000623129"/>
    </source>
</evidence>
<dbReference type="EMBL" id="SWLB01000025">
    <property type="protein sequence ID" value="KAF3322215.1"/>
    <property type="molecule type" value="Genomic_DNA"/>
</dbReference>
<dbReference type="InterPro" id="IPR002365">
    <property type="entry name" value="Terpene_synthase_CS"/>
</dbReference>
<dbReference type="GO" id="GO:0016871">
    <property type="term" value="F:cycloartenol synthase activity"/>
    <property type="evidence" value="ECO:0007669"/>
    <property type="project" value="UniProtKB-EC"/>
</dbReference>
<sequence>MQLINPAETFGDIVIDYPYVECTSTAIQALTSFRKIYPGHRTKDRDTCIRKAVDYIESIQQPDGSWYGSWAVCFTYGIWFGVKGLIAAGKTYESSELPSGGWGESYLSCQDKVYTNLEGNKVHAVNTGWAMLALIDAGLANRDPRPLHKAAKILINLQMENGKFPQQEIMGVFNLNCMISYSQYRNIFPIWVLGEYRCHICTTLTHPFIHP</sequence>
<dbReference type="AlphaFoldDB" id="A0A833VE21"/>
<dbReference type="EC" id="5.4.99.8" evidence="4"/>
<feature type="domain" description="Squalene cyclase C-terminal" evidence="5">
    <location>
        <begin position="13"/>
        <end position="197"/>
    </location>
</feature>
<evidence type="ECO:0000313" key="6">
    <source>
        <dbReference type="EMBL" id="KAF3322215.1"/>
    </source>
</evidence>
<dbReference type="InterPro" id="IPR008930">
    <property type="entry name" value="Terpenoid_cyclase/PrenylTrfase"/>
</dbReference>
<evidence type="ECO:0000256" key="4">
    <source>
        <dbReference type="ARBA" id="ARBA00039070"/>
    </source>
</evidence>